<accession>A0A5M3N511</accession>
<keyword evidence="5" id="KW-1185">Reference proteome</keyword>
<gene>
    <name evidence="4" type="ORF">CONPUDRAFT_161150</name>
</gene>
<feature type="compositionally biased region" description="Polar residues" evidence="2">
    <location>
        <begin position="9"/>
        <end position="22"/>
    </location>
</feature>
<dbReference type="GeneID" id="19204485"/>
<name>A0A5M3N511_CONPW</name>
<dbReference type="RefSeq" id="XP_007763218.1">
    <property type="nucleotide sequence ID" value="XM_007765028.1"/>
</dbReference>
<evidence type="ECO:0000313" key="4">
    <source>
        <dbReference type="EMBL" id="EIW86388.1"/>
    </source>
</evidence>
<keyword evidence="1" id="KW-0238">DNA-binding</keyword>
<dbReference type="GO" id="GO:0005634">
    <property type="term" value="C:nucleus"/>
    <property type="evidence" value="ECO:0007669"/>
    <property type="project" value="UniProtKB-UniRule"/>
</dbReference>
<dbReference type="CDD" id="cd01389">
    <property type="entry name" value="HMG-box_ROX1-like"/>
    <property type="match status" value="1"/>
</dbReference>
<evidence type="ECO:0000259" key="3">
    <source>
        <dbReference type="PROSITE" id="PS50118"/>
    </source>
</evidence>
<keyword evidence="1" id="KW-0539">Nucleus</keyword>
<dbReference type="GO" id="GO:0003677">
    <property type="term" value="F:DNA binding"/>
    <property type="evidence" value="ECO:0007669"/>
    <property type="project" value="UniProtKB-UniRule"/>
</dbReference>
<comment type="caution">
    <text evidence="4">The sequence shown here is derived from an EMBL/GenBank/DDBJ whole genome shotgun (WGS) entry which is preliminary data.</text>
</comment>
<dbReference type="InterPro" id="IPR036910">
    <property type="entry name" value="HMG_box_dom_sf"/>
</dbReference>
<dbReference type="OrthoDB" id="6247875at2759"/>
<feature type="region of interest" description="Disordered" evidence="2">
    <location>
        <begin position="1"/>
        <end position="22"/>
    </location>
</feature>
<dbReference type="Gene3D" id="1.10.30.10">
    <property type="entry name" value="High mobility group box domain"/>
    <property type="match status" value="1"/>
</dbReference>
<evidence type="ECO:0000313" key="5">
    <source>
        <dbReference type="Proteomes" id="UP000053558"/>
    </source>
</evidence>
<proteinExistence type="predicted"/>
<dbReference type="AlphaFoldDB" id="A0A5M3N511"/>
<dbReference type="EMBL" id="JH711573">
    <property type="protein sequence ID" value="EIW86388.1"/>
    <property type="molecule type" value="Genomic_DNA"/>
</dbReference>
<feature type="DNA-binding region" description="HMG box" evidence="1">
    <location>
        <begin position="79"/>
        <end position="146"/>
    </location>
</feature>
<evidence type="ECO:0000256" key="2">
    <source>
        <dbReference type="SAM" id="MobiDB-lite"/>
    </source>
</evidence>
<evidence type="ECO:0000256" key="1">
    <source>
        <dbReference type="PROSITE-ProRule" id="PRU00267"/>
    </source>
</evidence>
<dbReference type="KEGG" id="cput:CONPUDRAFT_161150"/>
<protein>
    <recommendedName>
        <fullName evidence="3">HMG box domain-containing protein</fullName>
    </recommendedName>
</protein>
<feature type="domain" description="HMG box" evidence="3">
    <location>
        <begin position="79"/>
        <end position="146"/>
    </location>
</feature>
<reference evidence="5" key="1">
    <citation type="journal article" date="2012" name="Science">
        <title>The Paleozoic origin of enzymatic lignin decomposition reconstructed from 31 fungal genomes.</title>
        <authorList>
            <person name="Floudas D."/>
            <person name="Binder M."/>
            <person name="Riley R."/>
            <person name="Barry K."/>
            <person name="Blanchette R.A."/>
            <person name="Henrissat B."/>
            <person name="Martinez A.T."/>
            <person name="Otillar R."/>
            <person name="Spatafora J.W."/>
            <person name="Yadav J.S."/>
            <person name="Aerts A."/>
            <person name="Benoit I."/>
            <person name="Boyd A."/>
            <person name="Carlson A."/>
            <person name="Copeland A."/>
            <person name="Coutinho P.M."/>
            <person name="de Vries R.P."/>
            <person name="Ferreira P."/>
            <person name="Findley K."/>
            <person name="Foster B."/>
            <person name="Gaskell J."/>
            <person name="Glotzer D."/>
            <person name="Gorecki P."/>
            <person name="Heitman J."/>
            <person name="Hesse C."/>
            <person name="Hori C."/>
            <person name="Igarashi K."/>
            <person name="Jurgens J.A."/>
            <person name="Kallen N."/>
            <person name="Kersten P."/>
            <person name="Kohler A."/>
            <person name="Kuees U."/>
            <person name="Kumar T.K.A."/>
            <person name="Kuo A."/>
            <person name="LaButti K."/>
            <person name="Larrondo L.F."/>
            <person name="Lindquist E."/>
            <person name="Ling A."/>
            <person name="Lombard V."/>
            <person name="Lucas S."/>
            <person name="Lundell T."/>
            <person name="Martin R."/>
            <person name="McLaughlin D.J."/>
            <person name="Morgenstern I."/>
            <person name="Morin E."/>
            <person name="Murat C."/>
            <person name="Nagy L.G."/>
            <person name="Nolan M."/>
            <person name="Ohm R.A."/>
            <person name="Patyshakuliyeva A."/>
            <person name="Rokas A."/>
            <person name="Ruiz-Duenas F.J."/>
            <person name="Sabat G."/>
            <person name="Salamov A."/>
            <person name="Samejima M."/>
            <person name="Schmutz J."/>
            <person name="Slot J.C."/>
            <person name="St John F."/>
            <person name="Stenlid J."/>
            <person name="Sun H."/>
            <person name="Sun S."/>
            <person name="Syed K."/>
            <person name="Tsang A."/>
            <person name="Wiebenga A."/>
            <person name="Young D."/>
            <person name="Pisabarro A."/>
            <person name="Eastwood D.C."/>
            <person name="Martin F."/>
            <person name="Cullen D."/>
            <person name="Grigoriev I.V."/>
            <person name="Hibbett D.S."/>
        </authorList>
    </citation>
    <scope>NUCLEOTIDE SEQUENCE [LARGE SCALE GENOMIC DNA]</scope>
    <source>
        <strain evidence="5">RWD-64-598 SS2</strain>
    </source>
</reference>
<dbReference type="InterPro" id="IPR009071">
    <property type="entry name" value="HMG_box_dom"/>
</dbReference>
<dbReference type="PROSITE" id="PS50118">
    <property type="entry name" value="HMG_BOX_2"/>
    <property type="match status" value="1"/>
</dbReference>
<dbReference type="SUPFAM" id="SSF47095">
    <property type="entry name" value="HMG-box"/>
    <property type="match status" value="1"/>
</dbReference>
<dbReference type="Proteomes" id="UP000053558">
    <property type="component" value="Unassembled WGS sequence"/>
</dbReference>
<organism evidence="4 5">
    <name type="scientific">Coniophora puteana (strain RWD-64-598)</name>
    <name type="common">Brown rot fungus</name>
    <dbReference type="NCBI Taxonomy" id="741705"/>
    <lineage>
        <taxon>Eukaryota</taxon>
        <taxon>Fungi</taxon>
        <taxon>Dikarya</taxon>
        <taxon>Basidiomycota</taxon>
        <taxon>Agaricomycotina</taxon>
        <taxon>Agaricomycetes</taxon>
        <taxon>Agaricomycetidae</taxon>
        <taxon>Boletales</taxon>
        <taxon>Coniophorineae</taxon>
        <taxon>Coniophoraceae</taxon>
        <taxon>Coniophora</taxon>
    </lineage>
</organism>
<feature type="region of interest" description="Disordered" evidence="2">
    <location>
        <begin position="143"/>
        <end position="174"/>
    </location>
</feature>
<sequence>MPSTRHLPSKSTRQLLGQAPQTGTYNRIRGSLLHEFILNNAGHPSSPSPSNCTEDSTSETSCSFIVSKSHSRRREPGHIPRPPNAFLTFRSYLCVVNNIGGDGNQRQVSKDAGKRWEQLDAHEKERFKALSENIKAIHTQFWPKHRYNPAQGQNSKSKATKKGPKPRTGSLRVKGPELATSTIISPPLKLKLSRPLSPCLLQTQPAASISPSSHLQGTSNYFVQYDAAESPVMLIPDDDDMPDLTYPEDDLKKDCGSATNFPLTTLDEEMTPMMSMPCHHLMCLSPERNSCLIASPINSESLDSFHGCSIQLDTTLLIDEDTTVIPSSEPIHMDVEFTGTTSPPFALGLEDEDPFSMVFPALCAFPREEYAAFQLASAVEHDYTRNEQWFS</sequence>